<dbReference type="Pfam" id="PF14126">
    <property type="entry name" value="DUF4293"/>
    <property type="match status" value="1"/>
</dbReference>
<feature type="transmembrane region" description="Helical" evidence="1">
    <location>
        <begin position="77"/>
        <end position="95"/>
    </location>
</feature>
<gene>
    <name evidence="2" type="ORF">SAMN04487900_12149</name>
</gene>
<evidence type="ECO:0000313" key="3">
    <source>
        <dbReference type="Proteomes" id="UP000199134"/>
    </source>
</evidence>
<reference evidence="3" key="1">
    <citation type="submission" date="2016-10" db="EMBL/GenBank/DDBJ databases">
        <authorList>
            <person name="de Groot N.N."/>
        </authorList>
    </citation>
    <scope>NUCLEOTIDE SEQUENCE [LARGE SCALE GENOMIC DNA]</scope>
    <source>
        <strain evidence="3">BP1-145</strain>
    </source>
</reference>
<dbReference type="InterPro" id="IPR025635">
    <property type="entry name" value="DUF4293"/>
</dbReference>
<feature type="transmembrane region" description="Helical" evidence="1">
    <location>
        <begin position="7"/>
        <end position="25"/>
    </location>
</feature>
<dbReference type="PROSITE" id="PS51257">
    <property type="entry name" value="PROKAR_LIPOPROTEIN"/>
    <property type="match status" value="1"/>
</dbReference>
<sequence>MIQRIQTVYLLLAAIALVVGCIFEPMGYNKGLTGSMALLTLLIVFLYKNRTYQANICSVLMGIGIVYYVALAVMQPLLEWFAVMPMVAVLFLFLARKGILKDEKLVKSLDRIR</sequence>
<dbReference type="AlphaFoldDB" id="A0A1H0JT28"/>
<dbReference type="OrthoDB" id="594989at2"/>
<feature type="transmembrane region" description="Helical" evidence="1">
    <location>
        <begin position="31"/>
        <end position="47"/>
    </location>
</feature>
<dbReference type="EMBL" id="FNIW01000021">
    <property type="protein sequence ID" value="SDO46847.1"/>
    <property type="molecule type" value="Genomic_DNA"/>
</dbReference>
<feature type="transmembrane region" description="Helical" evidence="1">
    <location>
        <begin position="54"/>
        <end position="71"/>
    </location>
</feature>
<protein>
    <submittedName>
        <fullName evidence="2">Uncharacterized protein</fullName>
    </submittedName>
</protein>
<evidence type="ECO:0000313" key="2">
    <source>
        <dbReference type="EMBL" id="SDO46847.1"/>
    </source>
</evidence>
<comment type="caution">
    <text evidence="2">The sequence shown here is derived from an EMBL/GenBank/DDBJ whole genome shotgun (WGS) entry which is preliminary data.</text>
</comment>
<dbReference type="RefSeq" id="WP_091854689.1">
    <property type="nucleotide sequence ID" value="NZ_CP091792.1"/>
</dbReference>
<keyword evidence="1" id="KW-0812">Transmembrane</keyword>
<evidence type="ECO:0000256" key="1">
    <source>
        <dbReference type="SAM" id="Phobius"/>
    </source>
</evidence>
<proteinExistence type="predicted"/>
<name>A0A1H0JT28_9BACT</name>
<keyword evidence="1" id="KW-1133">Transmembrane helix</keyword>
<accession>A0A1H0JT28</accession>
<organism evidence="2 3">
    <name type="scientific">Prevotella communis</name>
    <dbReference type="NCBI Taxonomy" id="2913614"/>
    <lineage>
        <taxon>Bacteria</taxon>
        <taxon>Pseudomonadati</taxon>
        <taxon>Bacteroidota</taxon>
        <taxon>Bacteroidia</taxon>
        <taxon>Bacteroidales</taxon>
        <taxon>Prevotellaceae</taxon>
        <taxon>Prevotella</taxon>
    </lineage>
</organism>
<dbReference type="Proteomes" id="UP000199134">
    <property type="component" value="Unassembled WGS sequence"/>
</dbReference>
<keyword evidence="1" id="KW-0472">Membrane</keyword>